<dbReference type="AlphaFoldDB" id="A0A0W0VZU8"/>
<dbReference type="STRING" id="45067.Llan_0102"/>
<feature type="transmembrane region" description="Helical" evidence="1">
    <location>
        <begin position="326"/>
        <end position="349"/>
    </location>
</feature>
<sequence length="517" mass="59912">MINRLLSKLYCRGELLRRCILVAFLLLSFYYLLVMQVSAIWPFTIDDMYIPLRYAKHWAEGHGLLWNISEDPVEGYSNFSFVVLAALAIQFNLDPVITLKSFGVLGLLVSTISLYGLSRLWFSSWVAVIPCFWLLLYNGEILWSVSGLETTVYQGLICASLFFLLRAMGYRSFPGSREEGKNVFWVVTGALFALASMTRPEAPALIVVFYSWALFDSPKHMKRNYLQNWLLSCLIFFILFMPYFFWRWHYYGRLFPNAIYCKGLVDFSLQLDLVYLRLAWPFILLALPAIIRRAHDKRNYFLWLPSLIYLLLLIGADPVAAFANRLFLPAFILLLPLTLQGINIAIKYVFPQEDVFYFAALLVTVVVIALLFIPKMTLANYRYFTINPKLGLRLRQNVVNWLNQHMKPGSYVVLADSGMIPYMSSLNFIDSYCLNNKQMVNASAQDMYFFLCNQVFISHPDAIILTSLVEKGEIRYTPADFCLQQRLKNTNLYKFRAILTTGNQKSLYRYEIYTLSK</sequence>
<name>A0A0W0VZU8_9GAMM</name>
<keyword evidence="3" id="KW-1185">Reference proteome</keyword>
<dbReference type="RefSeq" id="WP_231950211.1">
    <property type="nucleotide sequence ID" value="NZ_CAAAJD010000011.1"/>
</dbReference>
<keyword evidence="1" id="KW-0812">Transmembrane</keyword>
<evidence type="ECO:0000313" key="3">
    <source>
        <dbReference type="Proteomes" id="UP000054869"/>
    </source>
</evidence>
<feature type="transmembrane region" description="Helical" evidence="1">
    <location>
        <begin position="225"/>
        <end position="246"/>
    </location>
</feature>
<dbReference type="Proteomes" id="UP000054869">
    <property type="component" value="Unassembled WGS sequence"/>
</dbReference>
<feature type="transmembrane region" description="Helical" evidence="1">
    <location>
        <begin position="300"/>
        <end position="319"/>
    </location>
</feature>
<accession>A0A0W0VZU8</accession>
<proteinExistence type="predicted"/>
<feature type="transmembrane region" description="Helical" evidence="1">
    <location>
        <begin position="20"/>
        <end position="43"/>
    </location>
</feature>
<organism evidence="2 3">
    <name type="scientific">Legionella lansingensis</name>
    <dbReference type="NCBI Taxonomy" id="45067"/>
    <lineage>
        <taxon>Bacteria</taxon>
        <taxon>Pseudomonadati</taxon>
        <taxon>Pseudomonadota</taxon>
        <taxon>Gammaproteobacteria</taxon>
        <taxon>Legionellales</taxon>
        <taxon>Legionellaceae</taxon>
        <taxon>Legionella</taxon>
    </lineage>
</organism>
<gene>
    <name evidence="2" type="ORF">Llan_0102</name>
</gene>
<comment type="caution">
    <text evidence="2">The sequence shown here is derived from an EMBL/GenBank/DDBJ whole genome shotgun (WGS) entry which is preliminary data.</text>
</comment>
<feature type="transmembrane region" description="Helical" evidence="1">
    <location>
        <begin position="141"/>
        <end position="164"/>
    </location>
</feature>
<dbReference type="PATRIC" id="fig|45067.4.peg.105"/>
<protein>
    <submittedName>
        <fullName evidence="2">LphB</fullName>
    </submittedName>
</protein>
<keyword evidence="1" id="KW-1133">Transmembrane helix</keyword>
<reference evidence="2 3" key="1">
    <citation type="submission" date="2015-11" db="EMBL/GenBank/DDBJ databases">
        <title>Genomic analysis of 38 Legionella species identifies large and diverse effector repertoires.</title>
        <authorList>
            <person name="Burstein D."/>
            <person name="Amaro F."/>
            <person name="Zusman T."/>
            <person name="Lifshitz Z."/>
            <person name="Cohen O."/>
            <person name="Gilbert J.A."/>
            <person name="Pupko T."/>
            <person name="Shuman H.A."/>
            <person name="Segal G."/>
        </authorList>
    </citation>
    <scope>NUCLEOTIDE SEQUENCE [LARGE SCALE GENOMIC DNA]</scope>
    <source>
        <strain evidence="2 3">ATCC 49751</strain>
    </source>
</reference>
<dbReference type="eggNOG" id="COG1807">
    <property type="taxonomic scope" value="Bacteria"/>
</dbReference>
<evidence type="ECO:0000313" key="2">
    <source>
        <dbReference type="EMBL" id="KTD25712.1"/>
    </source>
</evidence>
<evidence type="ECO:0000256" key="1">
    <source>
        <dbReference type="SAM" id="Phobius"/>
    </source>
</evidence>
<dbReference type="EMBL" id="LNYI01000003">
    <property type="protein sequence ID" value="KTD25712.1"/>
    <property type="molecule type" value="Genomic_DNA"/>
</dbReference>
<feature type="transmembrane region" description="Helical" evidence="1">
    <location>
        <begin position="105"/>
        <end position="135"/>
    </location>
</feature>
<keyword evidence="1" id="KW-0472">Membrane</keyword>
<feature type="transmembrane region" description="Helical" evidence="1">
    <location>
        <begin position="274"/>
        <end position="294"/>
    </location>
</feature>
<feature type="transmembrane region" description="Helical" evidence="1">
    <location>
        <begin position="355"/>
        <end position="373"/>
    </location>
</feature>